<proteinExistence type="predicted"/>
<keyword evidence="1" id="KW-0808">Transferase</keyword>
<evidence type="ECO:0000313" key="1">
    <source>
        <dbReference type="EMBL" id="GFD47276.1"/>
    </source>
</evidence>
<dbReference type="EMBL" id="BKCJ011695242">
    <property type="protein sequence ID" value="GFD47276.1"/>
    <property type="molecule type" value="Genomic_DNA"/>
</dbReference>
<accession>A0A699WNM8</accession>
<keyword evidence="1" id="KW-0548">Nucleotidyltransferase</keyword>
<comment type="caution">
    <text evidence="1">The sequence shown here is derived from an EMBL/GenBank/DDBJ whole genome shotgun (WGS) entry which is preliminary data.</text>
</comment>
<name>A0A699WNM8_TANCI</name>
<sequence>MIDALKHLDVKIDSNNATNKDRDSRVKILHDIDKLDMLDSLDLQQKSRIKWDIERNENSKFFHGIVN</sequence>
<feature type="non-terminal residue" evidence="1">
    <location>
        <position position="67"/>
    </location>
</feature>
<protein>
    <submittedName>
        <fullName evidence="1">RNA-directed DNA polymerase, eukaryota, reverse transcriptase zinc-binding domain protein</fullName>
    </submittedName>
</protein>
<gene>
    <name evidence="1" type="ORF">Tci_919245</name>
</gene>
<dbReference type="GO" id="GO:0003964">
    <property type="term" value="F:RNA-directed DNA polymerase activity"/>
    <property type="evidence" value="ECO:0007669"/>
    <property type="project" value="UniProtKB-KW"/>
</dbReference>
<reference evidence="1" key="1">
    <citation type="journal article" date="2019" name="Sci. Rep.">
        <title>Draft genome of Tanacetum cinerariifolium, the natural source of mosquito coil.</title>
        <authorList>
            <person name="Yamashiro T."/>
            <person name="Shiraishi A."/>
            <person name="Satake H."/>
            <person name="Nakayama K."/>
        </authorList>
    </citation>
    <scope>NUCLEOTIDE SEQUENCE</scope>
</reference>
<keyword evidence="1" id="KW-0695">RNA-directed DNA polymerase</keyword>
<organism evidence="1">
    <name type="scientific">Tanacetum cinerariifolium</name>
    <name type="common">Dalmatian daisy</name>
    <name type="synonym">Chrysanthemum cinerariifolium</name>
    <dbReference type="NCBI Taxonomy" id="118510"/>
    <lineage>
        <taxon>Eukaryota</taxon>
        <taxon>Viridiplantae</taxon>
        <taxon>Streptophyta</taxon>
        <taxon>Embryophyta</taxon>
        <taxon>Tracheophyta</taxon>
        <taxon>Spermatophyta</taxon>
        <taxon>Magnoliopsida</taxon>
        <taxon>eudicotyledons</taxon>
        <taxon>Gunneridae</taxon>
        <taxon>Pentapetalae</taxon>
        <taxon>asterids</taxon>
        <taxon>campanulids</taxon>
        <taxon>Asterales</taxon>
        <taxon>Asteraceae</taxon>
        <taxon>Asteroideae</taxon>
        <taxon>Anthemideae</taxon>
        <taxon>Anthemidinae</taxon>
        <taxon>Tanacetum</taxon>
    </lineage>
</organism>
<dbReference type="AlphaFoldDB" id="A0A699WNM8"/>